<keyword evidence="4 8" id="KW-0812">Transmembrane</keyword>
<evidence type="ECO:0000256" key="7">
    <source>
        <dbReference type="RuleBase" id="RU003346"/>
    </source>
</evidence>
<dbReference type="InterPro" id="IPR005829">
    <property type="entry name" value="Sugar_transporter_CS"/>
</dbReference>
<comment type="similarity">
    <text evidence="2 7">Belongs to the major facilitator superfamily. Sugar transporter (TC 2.A.1.1) family.</text>
</comment>
<feature type="transmembrane region" description="Helical" evidence="8">
    <location>
        <begin position="122"/>
        <end position="143"/>
    </location>
</feature>
<dbReference type="PROSITE" id="PS50850">
    <property type="entry name" value="MFS"/>
    <property type="match status" value="1"/>
</dbReference>
<feature type="transmembrane region" description="Helical" evidence="8">
    <location>
        <begin position="344"/>
        <end position="365"/>
    </location>
</feature>
<dbReference type="InterPro" id="IPR003663">
    <property type="entry name" value="Sugar/inositol_transpt"/>
</dbReference>
<name>A0A9P8NTS0_9ASCO</name>
<dbReference type="PANTHER" id="PTHR48022">
    <property type="entry name" value="PLASTIDIC GLUCOSE TRANSPORTER 4"/>
    <property type="match status" value="1"/>
</dbReference>
<feature type="domain" description="Major facilitator superfamily (MFS) profile" evidence="9">
    <location>
        <begin position="14"/>
        <end position="464"/>
    </location>
</feature>
<accession>A0A9P8NTS0</accession>
<feature type="transmembrane region" description="Helical" evidence="8">
    <location>
        <begin position="9"/>
        <end position="27"/>
    </location>
</feature>
<evidence type="ECO:0000256" key="1">
    <source>
        <dbReference type="ARBA" id="ARBA00004141"/>
    </source>
</evidence>
<organism evidence="10 11">
    <name type="scientific">Ogataea polymorpha</name>
    <dbReference type="NCBI Taxonomy" id="460523"/>
    <lineage>
        <taxon>Eukaryota</taxon>
        <taxon>Fungi</taxon>
        <taxon>Dikarya</taxon>
        <taxon>Ascomycota</taxon>
        <taxon>Saccharomycotina</taxon>
        <taxon>Pichiomycetes</taxon>
        <taxon>Pichiales</taxon>
        <taxon>Pichiaceae</taxon>
        <taxon>Ogataea</taxon>
    </lineage>
</organism>
<feature type="transmembrane region" description="Helical" evidence="8">
    <location>
        <begin position="66"/>
        <end position="88"/>
    </location>
</feature>
<dbReference type="SUPFAM" id="SSF103473">
    <property type="entry name" value="MFS general substrate transporter"/>
    <property type="match status" value="1"/>
</dbReference>
<sequence>MYYGLRGPRLGHAVAFVAGVGFLLFGYDQGVMGSLLTLPSFIQTFPEMDTVSDWLTDAEKSHNSTIQGVAVSLYEIGCMFGALATIFFGDRLGRIKIVFYGAIIMVIGAIIQAASFGLAQFIVGRIVTGVGNGFITATLPMWLSECAKPEQRGPLLMLEGMEVTGGIALSYWIDFGFYFAKGEVSWRFPIAFQIVFALIPIALILKLPESPRWLIKKNRLDEGKQVLAALFDTTPDDEYVTQLTAEVVVSLEVDNSGHGSFRRLFTNGREKHFHRAMLGYWNQVMGQISGINIITYYAGTIYETSIGLSSLNSRILAAANGTEYFLAAWFAFFTIERVGRRRLMIWGTTGQFLTMGILTGCVWGAEHGNSKAAIAAAVFLFVFNSCFAVGWLSMNWLYPAEITALSTRLPANALSTSANWSFNFMVVMITPIAFNNIKCYTYLIFCAINFLMIFVVYFLYPETKGRSLEEIDLFFEKSNPWKPWDVVRIARETPYTHTGVEDFDALGRLHEKDDISHVEASSAQ</sequence>
<keyword evidence="11" id="KW-1185">Reference proteome</keyword>
<dbReference type="Pfam" id="PF00083">
    <property type="entry name" value="Sugar_tr"/>
    <property type="match status" value="1"/>
</dbReference>
<dbReference type="PANTHER" id="PTHR48022:SF68">
    <property type="entry name" value="MAJOR FACILITATOR SUPERFAMILY (MFS) PROFILE DOMAIN-CONTAINING PROTEIN-RELATED"/>
    <property type="match status" value="1"/>
</dbReference>
<dbReference type="PROSITE" id="PS00216">
    <property type="entry name" value="SUGAR_TRANSPORT_1"/>
    <property type="match status" value="1"/>
</dbReference>
<dbReference type="InterPro" id="IPR050360">
    <property type="entry name" value="MFS_Sugar_Transporters"/>
</dbReference>
<proteinExistence type="inferred from homology"/>
<feature type="transmembrane region" description="Helical" evidence="8">
    <location>
        <begin position="155"/>
        <end position="180"/>
    </location>
</feature>
<dbReference type="GO" id="GO:0005351">
    <property type="term" value="F:carbohydrate:proton symporter activity"/>
    <property type="evidence" value="ECO:0007669"/>
    <property type="project" value="TreeGrafter"/>
</dbReference>
<dbReference type="Proteomes" id="UP000788993">
    <property type="component" value="Unassembled WGS sequence"/>
</dbReference>
<comment type="subcellular location">
    <subcellularLocation>
        <location evidence="1">Membrane</location>
        <topology evidence="1">Multi-pass membrane protein</topology>
    </subcellularLocation>
</comment>
<evidence type="ECO:0000256" key="8">
    <source>
        <dbReference type="SAM" id="Phobius"/>
    </source>
</evidence>
<reference evidence="10" key="2">
    <citation type="submission" date="2021-01" db="EMBL/GenBank/DDBJ databases">
        <authorList>
            <person name="Schikora-Tamarit M.A."/>
        </authorList>
    </citation>
    <scope>NUCLEOTIDE SEQUENCE</scope>
    <source>
        <strain evidence="10">NCAIM Y.01608</strain>
    </source>
</reference>
<evidence type="ECO:0000313" key="10">
    <source>
        <dbReference type="EMBL" id="KAH3659066.1"/>
    </source>
</evidence>
<gene>
    <name evidence="10" type="ORF">OGATHE_006792</name>
</gene>
<dbReference type="Gene3D" id="1.20.1250.20">
    <property type="entry name" value="MFS general substrate transporter like domains"/>
    <property type="match status" value="1"/>
</dbReference>
<feature type="transmembrane region" description="Helical" evidence="8">
    <location>
        <begin position="186"/>
        <end position="207"/>
    </location>
</feature>
<keyword evidence="5 8" id="KW-1133">Transmembrane helix</keyword>
<feature type="transmembrane region" description="Helical" evidence="8">
    <location>
        <begin position="371"/>
        <end position="392"/>
    </location>
</feature>
<evidence type="ECO:0000256" key="3">
    <source>
        <dbReference type="ARBA" id="ARBA00022448"/>
    </source>
</evidence>
<feature type="transmembrane region" description="Helical" evidence="8">
    <location>
        <begin position="440"/>
        <end position="460"/>
    </location>
</feature>
<evidence type="ECO:0000256" key="4">
    <source>
        <dbReference type="ARBA" id="ARBA00022692"/>
    </source>
</evidence>
<protein>
    <recommendedName>
        <fullName evidence="9">Major facilitator superfamily (MFS) profile domain-containing protein</fullName>
    </recommendedName>
</protein>
<evidence type="ECO:0000256" key="6">
    <source>
        <dbReference type="ARBA" id="ARBA00023136"/>
    </source>
</evidence>
<feature type="transmembrane region" description="Helical" evidence="8">
    <location>
        <begin position="413"/>
        <end position="434"/>
    </location>
</feature>
<evidence type="ECO:0000259" key="9">
    <source>
        <dbReference type="PROSITE" id="PS50850"/>
    </source>
</evidence>
<feature type="transmembrane region" description="Helical" evidence="8">
    <location>
        <begin position="278"/>
        <end position="299"/>
    </location>
</feature>
<dbReference type="NCBIfam" id="TIGR00879">
    <property type="entry name" value="SP"/>
    <property type="match status" value="1"/>
</dbReference>
<evidence type="ECO:0000256" key="2">
    <source>
        <dbReference type="ARBA" id="ARBA00010992"/>
    </source>
</evidence>
<comment type="caution">
    <text evidence="10">The sequence shown here is derived from an EMBL/GenBank/DDBJ whole genome shotgun (WGS) entry which is preliminary data.</text>
</comment>
<reference evidence="10" key="1">
    <citation type="journal article" date="2021" name="Open Biol.">
        <title>Shared evolutionary footprints suggest mitochondrial oxidative damage underlies multiple complex I losses in fungi.</title>
        <authorList>
            <person name="Schikora-Tamarit M.A."/>
            <person name="Marcet-Houben M."/>
            <person name="Nosek J."/>
            <person name="Gabaldon T."/>
        </authorList>
    </citation>
    <scope>NUCLEOTIDE SEQUENCE</scope>
    <source>
        <strain evidence="10">NCAIM Y.01608</strain>
    </source>
</reference>
<feature type="transmembrane region" description="Helical" evidence="8">
    <location>
        <begin position="311"/>
        <end position="332"/>
    </location>
</feature>
<evidence type="ECO:0000313" key="11">
    <source>
        <dbReference type="Proteomes" id="UP000788993"/>
    </source>
</evidence>
<dbReference type="PRINTS" id="PR00171">
    <property type="entry name" value="SUGRTRNSPORT"/>
</dbReference>
<evidence type="ECO:0000256" key="5">
    <source>
        <dbReference type="ARBA" id="ARBA00022989"/>
    </source>
</evidence>
<dbReference type="FunFam" id="1.20.1250.20:FF:000061">
    <property type="entry name" value="MFS sugar transporter"/>
    <property type="match status" value="1"/>
</dbReference>
<dbReference type="InterPro" id="IPR036259">
    <property type="entry name" value="MFS_trans_sf"/>
</dbReference>
<keyword evidence="6 8" id="KW-0472">Membrane</keyword>
<dbReference type="InterPro" id="IPR020846">
    <property type="entry name" value="MFS_dom"/>
</dbReference>
<dbReference type="EMBL" id="JAEUBD010001571">
    <property type="protein sequence ID" value="KAH3659066.1"/>
    <property type="molecule type" value="Genomic_DNA"/>
</dbReference>
<keyword evidence="3 7" id="KW-0813">Transport</keyword>
<dbReference type="GO" id="GO:0016020">
    <property type="term" value="C:membrane"/>
    <property type="evidence" value="ECO:0007669"/>
    <property type="project" value="UniProtKB-SubCell"/>
</dbReference>
<dbReference type="AlphaFoldDB" id="A0A9P8NTS0"/>
<feature type="transmembrane region" description="Helical" evidence="8">
    <location>
        <begin position="97"/>
        <end position="116"/>
    </location>
</feature>
<dbReference type="InterPro" id="IPR005828">
    <property type="entry name" value="MFS_sugar_transport-like"/>
</dbReference>